<dbReference type="AlphaFoldDB" id="A8YML0"/>
<gene>
    <name evidence="1" type="ORF">IPF_1606</name>
</gene>
<dbReference type="RefSeq" id="WP_231828557.1">
    <property type="nucleotide sequence ID" value="NZ_CP130696.1"/>
</dbReference>
<protein>
    <submittedName>
        <fullName evidence="1">Uncharacterized protein</fullName>
    </submittedName>
</protein>
<reference evidence="1" key="1">
    <citation type="submission" date="2007-08" db="EMBL/GenBank/DDBJ databases">
        <authorList>
            <person name="Frangeul L."/>
        </authorList>
    </citation>
    <scope>NUCLEOTIDE SEQUENCE</scope>
    <source>
        <strain evidence="1">PCC 7806</strain>
    </source>
</reference>
<sequence length="96" mass="11233">MITSLANAFFQTNLETGLFVWKPTPKEQIFLSKININNQEEALLKMYVVRSKDLTANQTNNIKCSRQKCHDHNCNFIPNYPKILFILSDGIIYFYQ</sequence>
<accession>A8YML0</accession>
<organism evidence="1">
    <name type="scientific">Microcystis aeruginosa (strain PCC 7806)</name>
    <dbReference type="NCBI Taxonomy" id="267872"/>
    <lineage>
        <taxon>Bacteria</taxon>
        <taxon>Bacillati</taxon>
        <taxon>Cyanobacteriota</taxon>
        <taxon>Cyanophyceae</taxon>
        <taxon>Oscillatoriophycideae</taxon>
        <taxon>Chroococcales</taxon>
        <taxon>Microcystaceae</taxon>
        <taxon>Microcystis</taxon>
    </lineage>
</organism>
<proteinExistence type="predicted"/>
<evidence type="ECO:0000313" key="1">
    <source>
        <dbReference type="EMBL" id="CAO91440.1"/>
    </source>
</evidence>
<name>A8YML0_MICA7</name>
<dbReference type="EMBL" id="AM778957">
    <property type="protein sequence ID" value="CAO91440.1"/>
    <property type="molecule type" value="Genomic_DNA"/>
</dbReference>